<dbReference type="GO" id="GO:0051082">
    <property type="term" value="F:unfolded protein binding"/>
    <property type="evidence" value="ECO:0000318"/>
    <property type="project" value="GO_Central"/>
</dbReference>
<dbReference type="EMBL" id="CM001218">
    <property type="protein sequence ID" value="AES63894.1"/>
    <property type="molecule type" value="Genomic_DNA"/>
</dbReference>
<reference evidence="4 7" key="3">
    <citation type="journal article" date="2011" name="Nature">
        <title>The Medicago genome provides insight into the evolution of rhizobial symbioses.</title>
        <authorList>
            <person name="Young N.D."/>
            <person name="Debelle F."/>
            <person name="Oldroyd G.E."/>
            <person name="Geurts R."/>
            <person name="Cannon S.B."/>
            <person name="Udvardi M.K."/>
            <person name="Benedito V.A."/>
            <person name="Mayer K.F."/>
            <person name="Gouzy J."/>
            <person name="Schoof H."/>
            <person name="Van de Peer Y."/>
            <person name="Proost S."/>
            <person name="Cook D.R."/>
            <person name="Meyers B.C."/>
            <person name="Spannagl M."/>
            <person name="Cheung F."/>
            <person name="De Mita S."/>
            <person name="Krishnakumar V."/>
            <person name="Gundlach H."/>
            <person name="Zhou S."/>
            <person name="Mudge J."/>
            <person name="Bharti A.K."/>
            <person name="Murray J.D."/>
            <person name="Naoumkina M.A."/>
            <person name="Rosen B."/>
            <person name="Silverstein K.A."/>
            <person name="Tang H."/>
            <person name="Rombauts S."/>
            <person name="Zhao P.X."/>
            <person name="Zhou P."/>
            <person name="Barbe V."/>
            <person name="Bardou P."/>
            <person name="Bechner M."/>
            <person name="Bellec A."/>
            <person name="Berger A."/>
            <person name="Berges H."/>
            <person name="Bidwell S."/>
            <person name="Bisseling T."/>
            <person name="Choisne N."/>
            <person name="Couloux A."/>
            <person name="Denny R."/>
            <person name="Deshpande S."/>
            <person name="Dai X."/>
            <person name="Doyle J.J."/>
            <person name="Dudez A.M."/>
            <person name="Farmer A.D."/>
            <person name="Fouteau S."/>
            <person name="Franken C."/>
            <person name="Gibelin C."/>
            <person name="Gish J."/>
            <person name="Goldstein S."/>
            <person name="Gonzalez A.J."/>
            <person name="Green P.J."/>
            <person name="Hallab A."/>
            <person name="Hartog M."/>
            <person name="Hua A."/>
            <person name="Humphray S.J."/>
            <person name="Jeong D.H."/>
            <person name="Jing Y."/>
            <person name="Jocker A."/>
            <person name="Kenton S.M."/>
            <person name="Kim D.J."/>
            <person name="Klee K."/>
            <person name="Lai H."/>
            <person name="Lang C."/>
            <person name="Lin S."/>
            <person name="Macmil S.L."/>
            <person name="Magdelenat G."/>
            <person name="Matthews L."/>
            <person name="McCorrison J."/>
            <person name="Monaghan E.L."/>
            <person name="Mun J.H."/>
            <person name="Najar F.Z."/>
            <person name="Nicholson C."/>
            <person name="Noirot C."/>
            <person name="O'Bleness M."/>
            <person name="Paule C.R."/>
            <person name="Poulain J."/>
            <person name="Prion F."/>
            <person name="Qin B."/>
            <person name="Qu C."/>
            <person name="Retzel E.F."/>
            <person name="Riddle C."/>
            <person name="Sallet E."/>
            <person name="Samain S."/>
            <person name="Samson N."/>
            <person name="Sanders I."/>
            <person name="Saurat O."/>
            <person name="Scarpelli C."/>
            <person name="Schiex T."/>
            <person name="Segurens B."/>
            <person name="Severin A.J."/>
            <person name="Sherrier D.J."/>
            <person name="Shi R."/>
            <person name="Sims S."/>
            <person name="Singer S.R."/>
            <person name="Sinharoy S."/>
            <person name="Sterck L."/>
            <person name="Viollet A."/>
            <person name="Wang B.B."/>
            <person name="Wang K."/>
            <person name="Wang M."/>
            <person name="Wang X."/>
            <person name="Warfsmann J."/>
            <person name="Weissenbach J."/>
            <person name="White D.D."/>
            <person name="White J.D."/>
            <person name="Wiley G.B."/>
            <person name="Wincker P."/>
            <person name="Xing Y."/>
            <person name="Yang L."/>
            <person name="Yao Z."/>
            <person name="Ying F."/>
            <person name="Zhai J."/>
            <person name="Zhou L."/>
            <person name="Zuber A."/>
            <person name="Denarie J."/>
            <person name="Dixon R.A."/>
            <person name="May G.D."/>
            <person name="Schwartz D.C."/>
            <person name="Rogers J."/>
            <person name="Quetier F."/>
            <person name="Town C.D."/>
            <person name="Roe B.A."/>
        </authorList>
    </citation>
    <scope>NUCLEOTIDE SEQUENCE [LARGE SCALE GENOMIC DNA]</scope>
    <source>
        <strain evidence="4">A17</strain>
        <strain evidence="6 7">cv. Jemalong A17</strain>
    </source>
</reference>
<dbReference type="PROSITE" id="PS50076">
    <property type="entry name" value="DNAJ_2"/>
    <property type="match status" value="1"/>
</dbReference>
<dbReference type="CDD" id="cd06257">
    <property type="entry name" value="DnaJ"/>
    <property type="match status" value="1"/>
</dbReference>
<dbReference type="PRINTS" id="PR00625">
    <property type="entry name" value="JDOMAIN"/>
</dbReference>
<dbReference type="FunFam" id="2.60.260.20:FF:000006">
    <property type="entry name" value="DnaJ subfamily B member 13"/>
    <property type="match status" value="1"/>
</dbReference>
<dbReference type="Gene3D" id="1.10.287.110">
    <property type="entry name" value="DnaJ domain"/>
    <property type="match status" value="1"/>
</dbReference>
<dbReference type="CDD" id="cd10747">
    <property type="entry name" value="DnaJ_C"/>
    <property type="match status" value="1"/>
</dbReference>
<reference evidence="5" key="6">
    <citation type="journal article" date="2018" name="Nat. Plants">
        <title>Whole-genome landscape of Medicago truncatula symbiotic genes.</title>
        <authorList>
            <person name="Pecrix Y."/>
            <person name="Gamas P."/>
            <person name="Carrere S."/>
        </authorList>
    </citation>
    <scope>NUCLEOTIDE SEQUENCE</scope>
    <source>
        <tissue evidence="5">Leaves</tissue>
    </source>
</reference>
<evidence type="ECO:0000313" key="5">
    <source>
        <dbReference type="EMBL" id="RHN71984.1"/>
    </source>
</evidence>
<evidence type="ECO:0000259" key="2">
    <source>
        <dbReference type="PROSITE" id="PS50076"/>
    </source>
</evidence>
<dbReference type="SMART" id="SM00271">
    <property type="entry name" value="DnaJ"/>
    <property type="match status" value="1"/>
</dbReference>
<feature type="domain" description="J" evidence="2">
    <location>
        <begin position="4"/>
        <end position="70"/>
    </location>
</feature>
<dbReference type="Pfam" id="PF01556">
    <property type="entry name" value="DnaJ_C"/>
    <property type="match status" value="1"/>
</dbReference>
<evidence type="ECO:0000313" key="3">
    <source>
        <dbReference type="EMBL" id="ABN08704.1"/>
    </source>
</evidence>
<dbReference type="InterPro" id="IPR001623">
    <property type="entry name" value="DnaJ_domain"/>
</dbReference>
<dbReference type="SUPFAM" id="SSF46565">
    <property type="entry name" value="Chaperone J-domain"/>
    <property type="match status" value="1"/>
</dbReference>
<evidence type="ECO:0000256" key="1">
    <source>
        <dbReference type="ARBA" id="ARBA00023186"/>
    </source>
</evidence>
<dbReference type="SUPFAM" id="SSF49493">
    <property type="entry name" value="HSP40/DnaJ peptide-binding domain"/>
    <property type="match status" value="2"/>
</dbReference>
<dbReference type="Gramene" id="rna7649">
    <property type="protein sequence ID" value="RHN71984.1"/>
    <property type="gene ID" value="gene7649"/>
</dbReference>
<dbReference type="InterPro" id="IPR008971">
    <property type="entry name" value="HSP40/DnaJ_pept-bd"/>
</dbReference>
<dbReference type="STRING" id="3880.A2Q503"/>
<dbReference type="PaxDb" id="3880-AES63894"/>
<dbReference type="eggNOG" id="KOG0714">
    <property type="taxonomic scope" value="Eukaryota"/>
</dbReference>
<dbReference type="GO" id="GO:0006457">
    <property type="term" value="P:protein folding"/>
    <property type="evidence" value="ECO:0007669"/>
    <property type="project" value="InterPro"/>
</dbReference>
<sequence length="341" mass="38109">MGLDYYEILEVDKNATDDELKKAYRKLAMKWHPDKNPDNKNDAETKFKLISEAYEVLSDPQKRAIYDQYGESNLKNGMPTAGDNAAPYFQTHDGRRFRFNPRSADGIFAEVFGFSSPYGGMGMRGGGCRGMGMRGQSWVSRSFGDIFGKDVFGESRQTSQAPRRKAPPIENKLPCSLEELYKGTTKKMKISREIAYASGKTVPVEEILTIEIQPGWKKGTKITFPEKGNEQPNVIAADIVFVIDEKPHNVFTRQGNDLVMTQKILLAEGEALSRSYTFQLTTLDGRGLTIAIDNGIDPTYEEVIAGEGMPISKNPSQRGNLRIKFDITFPSMVDAETESQN</sequence>
<dbReference type="InterPro" id="IPR002939">
    <property type="entry name" value="DnaJ_C"/>
</dbReference>
<keyword evidence="7" id="KW-1185">Reference proteome</keyword>
<dbReference type="KEGG" id="mtr:11438841"/>
<dbReference type="Proteomes" id="UP000265566">
    <property type="component" value="Chromosome 2"/>
</dbReference>
<dbReference type="FunFam" id="1.10.287.110:FF:000020">
    <property type="entry name" value="DnaJ subfamily B member 13"/>
    <property type="match status" value="1"/>
</dbReference>
<reference evidence="6" key="5">
    <citation type="submission" date="2015-04" db="UniProtKB">
        <authorList>
            <consortium name="EnsemblPlants"/>
        </authorList>
    </citation>
    <scope>IDENTIFICATION</scope>
    <source>
        <strain evidence="6">cv. Jemalong A17</strain>
    </source>
</reference>
<dbReference type="OMA" id="NDAETKF"/>
<gene>
    <name evidence="6" type="primary">11438841</name>
    <name evidence="4" type="ordered locus">MTR_2g014480</name>
    <name evidence="3" type="ORF">MtrDRAFT_AC158497g4v2</name>
    <name evidence="5" type="ORF">MtrunA17_Chr2g0282761</name>
</gene>
<dbReference type="PANTHER" id="PTHR24078">
    <property type="entry name" value="DNAJ HOMOLOG SUBFAMILY C MEMBER"/>
    <property type="match status" value="1"/>
</dbReference>
<dbReference type="FunFam" id="2.60.260.20:FF:000002">
    <property type="entry name" value="Dnaj homolog subfamily b member"/>
    <property type="match status" value="1"/>
</dbReference>
<reference evidence="3" key="2">
    <citation type="submission" date="2007-03" db="EMBL/GenBank/DDBJ databases">
        <authorList>
            <consortium name="The International Medicago Genome Annotation Group"/>
        </authorList>
    </citation>
    <scope>NUCLEOTIDE SEQUENCE</scope>
</reference>
<dbReference type="EnsemblPlants" id="AES63894">
    <property type="protein sequence ID" value="AES63894"/>
    <property type="gene ID" value="MTR_2g014480"/>
</dbReference>
<dbReference type="GO" id="GO:0051087">
    <property type="term" value="F:protein-folding chaperone binding"/>
    <property type="evidence" value="ECO:0000318"/>
    <property type="project" value="GO_Central"/>
</dbReference>
<evidence type="ECO:0000313" key="4">
    <source>
        <dbReference type="EMBL" id="AES63894.1"/>
    </source>
</evidence>
<reference evidence="4 7" key="4">
    <citation type="journal article" date="2014" name="BMC Genomics">
        <title>An improved genome release (version Mt4.0) for the model legume Medicago truncatula.</title>
        <authorList>
            <person name="Tang H."/>
            <person name="Krishnakumar V."/>
            <person name="Bidwell S."/>
            <person name="Rosen B."/>
            <person name="Chan A."/>
            <person name="Zhou S."/>
            <person name="Gentzbittel L."/>
            <person name="Childs K.L."/>
            <person name="Yandell M."/>
            <person name="Gundlach H."/>
            <person name="Mayer K.F."/>
            <person name="Schwartz D.C."/>
            <person name="Town C.D."/>
        </authorList>
    </citation>
    <scope>GENOME REANNOTATION</scope>
    <source>
        <strain evidence="6 7">cv. Jemalong A17</strain>
    </source>
</reference>
<dbReference type="AlphaFoldDB" id="A2Q503"/>
<evidence type="ECO:0000313" key="6">
    <source>
        <dbReference type="EnsemblPlants" id="AES63894"/>
    </source>
</evidence>
<proteinExistence type="predicted"/>
<dbReference type="GO" id="GO:0005829">
    <property type="term" value="C:cytosol"/>
    <property type="evidence" value="ECO:0000318"/>
    <property type="project" value="GO_Central"/>
</dbReference>
<dbReference type="InterPro" id="IPR018253">
    <property type="entry name" value="DnaJ_domain_CS"/>
</dbReference>
<protein>
    <submittedName>
        <fullName evidence="4">DnaJ heat shock family protein</fullName>
    </submittedName>
    <submittedName>
        <fullName evidence="3">Heat shock protein DnaJ</fullName>
    </submittedName>
    <submittedName>
        <fullName evidence="5">Putative chaperone DnaJ</fullName>
    </submittedName>
</protein>
<dbReference type="EMBL" id="AC158497">
    <property type="protein sequence ID" value="ABN08704.1"/>
    <property type="molecule type" value="Genomic_DNA"/>
</dbReference>
<dbReference type="Proteomes" id="UP000002051">
    <property type="component" value="Chromosome 2"/>
</dbReference>
<dbReference type="Pfam" id="PF00226">
    <property type="entry name" value="DnaJ"/>
    <property type="match status" value="1"/>
</dbReference>
<dbReference type="HOGENOM" id="CLU_017633_10_2_1"/>
<dbReference type="InterPro" id="IPR051339">
    <property type="entry name" value="DnaJ_subfamily_B"/>
</dbReference>
<accession>A2Q503</accession>
<dbReference type="Gene3D" id="2.60.260.20">
    <property type="entry name" value="Urease metallochaperone UreE, N-terminal domain"/>
    <property type="match status" value="2"/>
</dbReference>
<keyword evidence="1" id="KW-0143">Chaperone</keyword>
<evidence type="ECO:0000313" key="7">
    <source>
        <dbReference type="Proteomes" id="UP000002051"/>
    </source>
</evidence>
<dbReference type="PANTHER" id="PTHR24078:SF577">
    <property type="entry name" value="OS05G0562300 PROTEIN"/>
    <property type="match status" value="1"/>
</dbReference>
<organism evidence="3">
    <name type="scientific">Medicago truncatula</name>
    <name type="common">Barrel medic</name>
    <name type="synonym">Medicago tribuloides</name>
    <dbReference type="NCBI Taxonomy" id="3880"/>
    <lineage>
        <taxon>Eukaryota</taxon>
        <taxon>Viridiplantae</taxon>
        <taxon>Streptophyta</taxon>
        <taxon>Embryophyta</taxon>
        <taxon>Tracheophyta</taxon>
        <taxon>Spermatophyta</taxon>
        <taxon>Magnoliopsida</taxon>
        <taxon>eudicotyledons</taxon>
        <taxon>Gunneridae</taxon>
        <taxon>Pentapetalae</taxon>
        <taxon>rosids</taxon>
        <taxon>fabids</taxon>
        <taxon>Fabales</taxon>
        <taxon>Fabaceae</taxon>
        <taxon>Papilionoideae</taxon>
        <taxon>50 kb inversion clade</taxon>
        <taxon>NPAAA clade</taxon>
        <taxon>Hologalegina</taxon>
        <taxon>IRL clade</taxon>
        <taxon>Trifolieae</taxon>
        <taxon>Medicago</taxon>
    </lineage>
</organism>
<keyword evidence="3" id="KW-0346">Stress response</keyword>
<name>A2Q503_MEDTR</name>
<dbReference type="OrthoDB" id="550424at2759"/>
<dbReference type="EMBL" id="PSQE01000002">
    <property type="protein sequence ID" value="RHN71984.1"/>
    <property type="molecule type" value="Genomic_DNA"/>
</dbReference>
<dbReference type="PROSITE" id="PS00636">
    <property type="entry name" value="DNAJ_1"/>
    <property type="match status" value="1"/>
</dbReference>
<reference evidence="3" key="1">
    <citation type="submission" date="2005-04" db="EMBL/GenBank/DDBJ databases">
        <authorList>
            <person name="Town C.D."/>
        </authorList>
    </citation>
    <scope>NUCLEOTIDE SEQUENCE</scope>
</reference>
<dbReference type="InterPro" id="IPR036869">
    <property type="entry name" value="J_dom_sf"/>
</dbReference>